<evidence type="ECO:0000259" key="6">
    <source>
        <dbReference type="PROSITE" id="PS52004"/>
    </source>
</evidence>
<dbReference type="EMBL" id="CP028903">
    <property type="protein sequence ID" value="AWB07031.1"/>
    <property type="molecule type" value="Genomic_DNA"/>
</dbReference>
<dbReference type="InterPro" id="IPR052568">
    <property type="entry name" value="PKS-FAS_Synthase"/>
</dbReference>
<dbReference type="Gene3D" id="3.40.50.720">
    <property type="entry name" value="NAD(P)-binding Rossmann-like Domain"/>
    <property type="match status" value="1"/>
</dbReference>
<dbReference type="SUPFAM" id="SSF55048">
    <property type="entry name" value="Probable ACP-binding domain of malonyl-CoA ACP transacylase"/>
    <property type="match status" value="1"/>
</dbReference>
<dbReference type="SUPFAM" id="SSF47336">
    <property type="entry name" value="ACP-like"/>
    <property type="match status" value="2"/>
</dbReference>
<dbReference type="InterPro" id="IPR001227">
    <property type="entry name" value="Ac_transferase_dom_sf"/>
</dbReference>
<dbReference type="Pfam" id="PF00698">
    <property type="entry name" value="Acyl_transf_1"/>
    <property type="match status" value="1"/>
</dbReference>
<evidence type="ECO:0000256" key="4">
    <source>
        <dbReference type="SAM" id="MobiDB-lite"/>
    </source>
</evidence>
<dbReference type="Pfam" id="PF02801">
    <property type="entry name" value="Ketoacyl-synt_C"/>
    <property type="match status" value="1"/>
</dbReference>
<dbReference type="PROSITE" id="PS00606">
    <property type="entry name" value="KS3_1"/>
    <property type="match status" value="1"/>
</dbReference>
<reference evidence="7 8" key="1">
    <citation type="submission" date="2018-04" db="EMBL/GenBank/DDBJ databases">
        <title>Complete genome sequence of the nitrogen-fixing bacterium Azospirillum humicireducens type strain SgZ-5.</title>
        <authorList>
            <person name="Yu Z."/>
        </authorList>
    </citation>
    <scope>NUCLEOTIDE SEQUENCE [LARGE SCALE GENOMIC DNA]</scope>
    <source>
        <strain evidence="7 8">SgZ-5</strain>
        <plasmid evidence="7 8">pYZ2</plasmid>
    </source>
</reference>
<feature type="region of interest" description="Disordered" evidence="4">
    <location>
        <begin position="928"/>
        <end position="948"/>
    </location>
</feature>
<dbReference type="Pfam" id="PF08659">
    <property type="entry name" value="KR"/>
    <property type="match status" value="1"/>
</dbReference>
<accession>A0A2R4VRL2</accession>
<dbReference type="GO" id="GO:0004315">
    <property type="term" value="F:3-oxoacyl-[acyl-carrier-protein] synthase activity"/>
    <property type="evidence" value="ECO:0007669"/>
    <property type="project" value="InterPro"/>
</dbReference>
<dbReference type="InterPro" id="IPR014030">
    <property type="entry name" value="Ketoacyl_synth_N"/>
</dbReference>
<dbReference type="InterPro" id="IPR013968">
    <property type="entry name" value="PKS_KR"/>
</dbReference>
<sequence length="1777" mass="183495">MKNRHPIAIVGIGAMFPGSGTTHGFWRDILAGRDCVGDVPATHWLVEDFYDPDPTARDKTYCRRGAFLPPATLDPLEFGIPPQALSATDTAQLLALIVAKETLDEACRTQFRDIDRSRTSIVLGVASATELVGTMGARLQRPVWVKALREAGLPEDEVTAICDRISSQYVEWQESSFPGVLGNVVAGRIANRLDLGGTNCVVDAACASSLSALLMAMNELELGHSDMVISGGVDALNDIFMYMCFSKTPALSKSGDCRPFSDASDGTIVGEGLGLFALRRLEDAERDGNRIYAVIRGIGSSSDGRATSVYAPRPEGQAVALRRAYADAGYGPRSVELVEAHGTGTRAGDLAEFTGLTQVFREADAESGAWCAIGSIKSQIGHTKAAAGSAGLLKAALSLHQKVLPPTIKVERPDSRLNLESSPFYLNTRARPWVKADGLRRASVSSFGFGGSNYHVALEEYTGPQAASRLWAGGALLLAGGADARSLADAVRALGARVEKEGLEAVARDSQIAFDPSSRYRLAIVAADVQQFEARLATALKQTGAFSAPGIHLAVGHGGGGKVAFLFPGQGSQYVAMGADLAVAFDEARAVWDGQAALPAVPGQPPLHRVVFPPPAFTREEAEAQEASLTRMIHAQPAIGTASLALLAVLERAGIRADAVAGHSFGEITALCAAGVLDRDTALTLAAERARCMEEAATGCDGTMIAVAAGRERVEPLLQGLDVVLANDNGPDQVVLSGARAAVENAAVLLEAEGLRVVRLKVASAFHSPVVAQAAESFRTVLDGMEFGSFTVPVYANLTAAPYGAADVRSLLAGQIAGTVRFRETVEALYADGVRTFVEVGPGAVLSGLVAQCLGDRPHLAVALDRRGSNGVACLLEGLGALAVHGVCVDFAALWAGFAEERKPKPASPAAVRINGANFGKIYPPPGGAAALPKPNPPRPAVALPAPGASTPVPSIPVRPHSIEEAPIMVTNSPAPQPASTPVATAAVETIYHHVADAHAAFQRAIAESHQAFLAVAGQAIQSLGGLPAQPVAMTAPAAPMMPAAPAIAAPVMQPPAPVMPVQRPAPTPVVPQPAVAARPQPAAMPAAPKPVPVAAAAPAPVAAAPAVDARDIVLAVIADKTGYPVEMLTAEMELEAGLGIDSIKQVEIFSTLQERIPALGGADMRELNALKTIGQILAMADSRSGATPAPASVAAPVAAPVAAAIPAPTPAAPSVDVGALFMGLVAEKTGYPVEMLSPEMELEAGLGIDSIKQVEIFSALVERLPELASVEMRELTALKTVGAVIARIEGGVPAAQQTPAPQSQALPALSAGTIRSCSILEERQAGGADMLRGLTSVAIVPDSAGVAAELVSLLSAKGLAARIAELPGGQDDAVLFLAGLDGADAASAADLHWRALAAAKAADARLGRTGGAFVTVEKGGEAWLGLGGLVLTAGHEWPAARVKAIELEPGCRSAAELARALAAEIATGDGDAEVRLAADGKRFVRTLRQGEAADGPLPLEQGAVIVVSGGARGVTAVALEQLSRRIRPTLVILGRSDPDAAPVLPGIAENADETTVRRAVIAGPGAGRQPREIEAMVKAILSANEARATIRRLEAAGARVRYCRADVRDAASVAQALAAVRAEVGPISGIVHGAGVLADKRIADKTRDQFDAVFRTKVEGIANLLAATREDPLRVICLFSSIASLHGNAGQCDYAMANGVLNAVARAEAARRPDCTVKAIAWGPWDGGMVGPALKQHFRRMSVDLIAPADGADFMLRELAQPPAGDAVVSCIGRQA</sequence>
<keyword evidence="1" id="KW-0596">Phosphopantetheine</keyword>
<dbReference type="SMART" id="SM00827">
    <property type="entry name" value="PKS_AT"/>
    <property type="match status" value="1"/>
</dbReference>
<dbReference type="PANTHER" id="PTHR43074">
    <property type="entry name" value="OMEGA-3 POLYUNSATURATED FATTY ACID SYNTHASE PFAB-RELATED"/>
    <property type="match status" value="1"/>
</dbReference>
<gene>
    <name evidence="7" type="ORF">A6A40_18260</name>
</gene>
<organism evidence="7 8">
    <name type="scientific">Azospirillum humicireducens</name>
    <dbReference type="NCBI Taxonomy" id="1226968"/>
    <lineage>
        <taxon>Bacteria</taxon>
        <taxon>Pseudomonadati</taxon>
        <taxon>Pseudomonadota</taxon>
        <taxon>Alphaproteobacteria</taxon>
        <taxon>Rhodospirillales</taxon>
        <taxon>Azospirillaceae</taxon>
        <taxon>Azospirillum</taxon>
    </lineage>
</organism>
<evidence type="ECO:0000256" key="2">
    <source>
        <dbReference type="ARBA" id="ARBA00022553"/>
    </source>
</evidence>
<dbReference type="Gene3D" id="3.40.47.10">
    <property type="match status" value="1"/>
</dbReference>
<dbReference type="InterPro" id="IPR009081">
    <property type="entry name" value="PP-bd_ACP"/>
</dbReference>
<feature type="domain" description="Carrier" evidence="5">
    <location>
        <begin position="1213"/>
        <end position="1293"/>
    </location>
</feature>
<dbReference type="SMART" id="SM00822">
    <property type="entry name" value="PKS_KR"/>
    <property type="match status" value="1"/>
</dbReference>
<dbReference type="SUPFAM" id="SSF51735">
    <property type="entry name" value="NAD(P)-binding Rossmann-fold domains"/>
    <property type="match status" value="2"/>
</dbReference>
<evidence type="ECO:0000256" key="3">
    <source>
        <dbReference type="ARBA" id="ARBA00022679"/>
    </source>
</evidence>
<geneLocation type="plasmid" evidence="7 8">
    <name>pYZ2</name>
</geneLocation>
<dbReference type="Pfam" id="PF00550">
    <property type="entry name" value="PP-binding"/>
    <property type="match status" value="2"/>
</dbReference>
<feature type="domain" description="Carrier" evidence="5">
    <location>
        <begin position="1105"/>
        <end position="1185"/>
    </location>
</feature>
<dbReference type="PANTHER" id="PTHR43074:SF1">
    <property type="entry name" value="BETA-KETOACYL SYNTHASE FAMILY PROTEIN-RELATED"/>
    <property type="match status" value="1"/>
</dbReference>
<dbReference type="Pfam" id="PF00109">
    <property type="entry name" value="ketoacyl-synt"/>
    <property type="match status" value="1"/>
</dbReference>
<dbReference type="Gene3D" id="1.10.1200.10">
    <property type="entry name" value="ACP-like"/>
    <property type="match status" value="2"/>
</dbReference>
<protein>
    <submittedName>
        <fullName evidence="7">3-oxoacyl-ACP reductase</fullName>
    </submittedName>
</protein>
<keyword evidence="7" id="KW-0614">Plasmid</keyword>
<dbReference type="SUPFAM" id="SSF52151">
    <property type="entry name" value="FabD/lysophospholipase-like"/>
    <property type="match status" value="1"/>
</dbReference>
<dbReference type="Proteomes" id="UP000077405">
    <property type="component" value="Plasmid pYZ2"/>
</dbReference>
<dbReference type="InterPro" id="IPR016036">
    <property type="entry name" value="Malonyl_transacylase_ACP-bd"/>
</dbReference>
<dbReference type="CDD" id="cd00833">
    <property type="entry name" value="PKS"/>
    <property type="match status" value="1"/>
</dbReference>
<dbReference type="SMART" id="SM00825">
    <property type="entry name" value="PKS_KS"/>
    <property type="match status" value="1"/>
</dbReference>
<dbReference type="InterPro" id="IPR016035">
    <property type="entry name" value="Acyl_Trfase/lysoPLipase"/>
</dbReference>
<dbReference type="PROSITE" id="PS50075">
    <property type="entry name" value="CARRIER"/>
    <property type="match status" value="2"/>
</dbReference>
<dbReference type="InterPro" id="IPR036291">
    <property type="entry name" value="NAD(P)-bd_dom_sf"/>
</dbReference>
<dbReference type="PROSITE" id="PS52004">
    <property type="entry name" value="KS3_2"/>
    <property type="match status" value="1"/>
</dbReference>
<dbReference type="InterPro" id="IPR057326">
    <property type="entry name" value="KR_dom"/>
</dbReference>
<name>A0A2R4VRL2_9PROT</name>
<dbReference type="RefSeq" id="WP_108547329.1">
    <property type="nucleotide sequence ID" value="NZ_CP028903.1"/>
</dbReference>
<dbReference type="GO" id="GO:0006633">
    <property type="term" value="P:fatty acid biosynthetic process"/>
    <property type="evidence" value="ECO:0007669"/>
    <property type="project" value="InterPro"/>
</dbReference>
<feature type="domain" description="Ketosynthase family 3 (KS3)" evidence="6">
    <location>
        <begin position="4"/>
        <end position="460"/>
    </location>
</feature>
<dbReference type="InterPro" id="IPR014043">
    <property type="entry name" value="Acyl_transferase_dom"/>
</dbReference>
<dbReference type="Gene3D" id="3.40.366.10">
    <property type="entry name" value="Malonyl-Coenzyme A Acyl Carrier Protein, domain 2"/>
    <property type="match status" value="1"/>
</dbReference>
<dbReference type="InterPro" id="IPR018201">
    <property type="entry name" value="Ketoacyl_synth_AS"/>
</dbReference>
<dbReference type="InterPro" id="IPR020841">
    <property type="entry name" value="PKS_Beta-ketoAc_synthase_dom"/>
</dbReference>
<dbReference type="InterPro" id="IPR016039">
    <property type="entry name" value="Thiolase-like"/>
</dbReference>
<keyword evidence="3" id="KW-0808">Transferase</keyword>
<keyword evidence="8" id="KW-1185">Reference proteome</keyword>
<keyword evidence="2" id="KW-0597">Phosphoprotein</keyword>
<evidence type="ECO:0000256" key="1">
    <source>
        <dbReference type="ARBA" id="ARBA00022450"/>
    </source>
</evidence>
<dbReference type="SUPFAM" id="SSF53901">
    <property type="entry name" value="Thiolase-like"/>
    <property type="match status" value="1"/>
</dbReference>
<dbReference type="OrthoDB" id="9778690at2"/>
<dbReference type="KEGG" id="ahu:A6A40_18260"/>
<dbReference type="InterPro" id="IPR014031">
    <property type="entry name" value="Ketoacyl_synth_C"/>
</dbReference>
<dbReference type="InterPro" id="IPR036736">
    <property type="entry name" value="ACP-like_sf"/>
</dbReference>
<evidence type="ECO:0000313" key="8">
    <source>
        <dbReference type="Proteomes" id="UP000077405"/>
    </source>
</evidence>
<evidence type="ECO:0000313" key="7">
    <source>
        <dbReference type="EMBL" id="AWB07031.1"/>
    </source>
</evidence>
<evidence type="ECO:0000259" key="5">
    <source>
        <dbReference type="PROSITE" id="PS50075"/>
    </source>
</evidence>
<proteinExistence type="predicted"/>